<accession>A0ABT0DS06</accession>
<keyword evidence="2" id="KW-1185">Reference proteome</keyword>
<dbReference type="RefSeq" id="WP_247202567.1">
    <property type="nucleotide sequence ID" value="NZ_JALKCG010000011.1"/>
</dbReference>
<comment type="caution">
    <text evidence="1">The sequence shown here is derived from an EMBL/GenBank/DDBJ whole genome shotgun (WGS) entry which is preliminary data.</text>
</comment>
<protein>
    <submittedName>
        <fullName evidence="1">Uncharacterized protein</fullName>
    </submittedName>
</protein>
<organism evidence="1 2">
    <name type="scientific">Ancylobacter koreensis</name>
    <dbReference type="NCBI Taxonomy" id="266121"/>
    <lineage>
        <taxon>Bacteria</taxon>
        <taxon>Pseudomonadati</taxon>
        <taxon>Pseudomonadota</taxon>
        <taxon>Alphaproteobacteria</taxon>
        <taxon>Hyphomicrobiales</taxon>
        <taxon>Xanthobacteraceae</taxon>
        <taxon>Ancylobacter</taxon>
    </lineage>
</organism>
<sequence>MPSVMISVDKDLPDDCAYVDALLQQSLKAGKVSRLMRNQLVVNAAGIPYRDGDRAFLFGVPEVCEALRVLEGHPVPDTTKGPFHYTSGPLEGLQKKHFFQASFIPQNILNELGRNGTGPVFREFAKKYGKDGFMGKPITQEDLKLIVETLVTGSLSARMDRREKYRDGGLTGEHIVFAETPVGNRYLCLSHHGEDFERVADAARVCLVDFPEIADCCPATTSKPEPLP</sequence>
<evidence type="ECO:0000313" key="1">
    <source>
        <dbReference type="EMBL" id="MCK0210059.1"/>
    </source>
</evidence>
<evidence type="ECO:0000313" key="2">
    <source>
        <dbReference type="Proteomes" id="UP001202867"/>
    </source>
</evidence>
<dbReference type="Proteomes" id="UP001202867">
    <property type="component" value="Unassembled WGS sequence"/>
</dbReference>
<name>A0ABT0DS06_9HYPH</name>
<reference evidence="2" key="1">
    <citation type="submission" date="2023-07" db="EMBL/GenBank/DDBJ databases">
        <title>Ancylobacter moscoviensis sp. nov., facultatively methylotrophic bacteria from activated sludge and the reclassification of Starkeya novella (Starkey 1934) Kelly et al. 2000 as Ancylobacter novellus comb. nov., Starkeya koreensis Im et al. 2006 as Ancylobacter koreensis comb.nov., Angulomicrobium tetraedrale Vasil'eva et al. 1986 as Ancylobacter tetraedralis comb. nov., Angulomicrobium amanitiforme Fritz et al. 2004 as Ancylobacter amanitiformis comb. nov. and Methylorhabdus multivorans Doronina et al. 1996 as Ancylobacter multivorans comb. nov. and emended description of the genus Ancylobacter.</title>
        <authorList>
            <person name="Doronina N."/>
            <person name="Chemodurova A."/>
            <person name="Grouzdev D."/>
            <person name="Koziaeva V."/>
            <person name="Shi W."/>
            <person name="Wu L."/>
            <person name="Kaparullina E."/>
        </authorList>
    </citation>
    <scope>NUCLEOTIDE SEQUENCE [LARGE SCALE GENOMIC DNA]</scope>
    <source>
        <strain evidence="2">Jip08</strain>
    </source>
</reference>
<proteinExistence type="predicted"/>
<dbReference type="EMBL" id="JALKCG010000011">
    <property type="protein sequence ID" value="MCK0210059.1"/>
    <property type="molecule type" value="Genomic_DNA"/>
</dbReference>
<gene>
    <name evidence="1" type="ORF">MWN33_18665</name>
</gene>